<gene>
    <name evidence="1" type="ORF">PXEA_LOCUS18353</name>
</gene>
<keyword evidence="2" id="KW-1185">Reference proteome</keyword>
<dbReference type="AlphaFoldDB" id="A0A448X0F7"/>
<sequence>MAEHIALTGHTIDWNATERLASYGKNTRKRKIMEAVDILFQTKLMNMRLDERRVSDNFGYCLEQTWRFNEDIKKKTIGPKTTIQQQEETSAKSGS</sequence>
<evidence type="ECO:0000313" key="2">
    <source>
        <dbReference type="Proteomes" id="UP000784294"/>
    </source>
</evidence>
<comment type="caution">
    <text evidence="1">The sequence shown here is derived from an EMBL/GenBank/DDBJ whole genome shotgun (WGS) entry which is preliminary data.</text>
</comment>
<dbReference type="Proteomes" id="UP000784294">
    <property type="component" value="Unassembled WGS sequence"/>
</dbReference>
<protein>
    <submittedName>
        <fullName evidence="1">Uncharacterized protein</fullName>
    </submittedName>
</protein>
<dbReference type="EMBL" id="CAAALY010070535">
    <property type="protein sequence ID" value="VEL24913.1"/>
    <property type="molecule type" value="Genomic_DNA"/>
</dbReference>
<organism evidence="1 2">
    <name type="scientific">Protopolystoma xenopodis</name>
    <dbReference type="NCBI Taxonomy" id="117903"/>
    <lineage>
        <taxon>Eukaryota</taxon>
        <taxon>Metazoa</taxon>
        <taxon>Spiralia</taxon>
        <taxon>Lophotrochozoa</taxon>
        <taxon>Platyhelminthes</taxon>
        <taxon>Monogenea</taxon>
        <taxon>Polyopisthocotylea</taxon>
        <taxon>Polystomatidea</taxon>
        <taxon>Polystomatidae</taxon>
        <taxon>Protopolystoma</taxon>
    </lineage>
</organism>
<evidence type="ECO:0000313" key="1">
    <source>
        <dbReference type="EMBL" id="VEL24913.1"/>
    </source>
</evidence>
<reference evidence="1" key="1">
    <citation type="submission" date="2018-11" db="EMBL/GenBank/DDBJ databases">
        <authorList>
            <consortium name="Pathogen Informatics"/>
        </authorList>
    </citation>
    <scope>NUCLEOTIDE SEQUENCE</scope>
</reference>
<accession>A0A448X0F7</accession>
<proteinExistence type="predicted"/>
<name>A0A448X0F7_9PLAT</name>